<evidence type="ECO:0000256" key="1">
    <source>
        <dbReference type="SAM" id="MobiDB-lite"/>
    </source>
</evidence>
<keyword evidence="2" id="KW-1133">Transmembrane helix</keyword>
<dbReference type="EMBL" id="QKWP01000854">
    <property type="protein sequence ID" value="RIB14195.1"/>
    <property type="molecule type" value="Genomic_DNA"/>
</dbReference>
<feature type="transmembrane region" description="Helical" evidence="2">
    <location>
        <begin position="57"/>
        <end position="80"/>
    </location>
</feature>
<organism evidence="3 4">
    <name type="scientific">Gigaspora rosea</name>
    <dbReference type="NCBI Taxonomy" id="44941"/>
    <lineage>
        <taxon>Eukaryota</taxon>
        <taxon>Fungi</taxon>
        <taxon>Fungi incertae sedis</taxon>
        <taxon>Mucoromycota</taxon>
        <taxon>Glomeromycotina</taxon>
        <taxon>Glomeromycetes</taxon>
        <taxon>Diversisporales</taxon>
        <taxon>Gigasporaceae</taxon>
        <taxon>Gigaspora</taxon>
    </lineage>
</organism>
<feature type="region of interest" description="Disordered" evidence="1">
    <location>
        <begin position="1"/>
        <end position="21"/>
    </location>
</feature>
<reference evidence="3 4" key="1">
    <citation type="submission" date="2018-06" db="EMBL/GenBank/DDBJ databases">
        <title>Comparative genomics reveals the genomic features of Rhizophagus irregularis, R. cerebriforme, R. diaphanum and Gigaspora rosea, and their symbiotic lifestyle signature.</title>
        <authorList>
            <person name="Morin E."/>
            <person name="San Clemente H."/>
            <person name="Chen E.C.H."/>
            <person name="De La Providencia I."/>
            <person name="Hainaut M."/>
            <person name="Kuo A."/>
            <person name="Kohler A."/>
            <person name="Murat C."/>
            <person name="Tang N."/>
            <person name="Roy S."/>
            <person name="Loubradou J."/>
            <person name="Henrissat B."/>
            <person name="Grigoriev I.V."/>
            <person name="Corradi N."/>
            <person name="Roux C."/>
            <person name="Martin F.M."/>
        </authorList>
    </citation>
    <scope>NUCLEOTIDE SEQUENCE [LARGE SCALE GENOMIC DNA]</scope>
    <source>
        <strain evidence="3 4">DAOM 194757</strain>
    </source>
</reference>
<name>A0A397UVN5_9GLOM</name>
<protein>
    <submittedName>
        <fullName evidence="3">Uncharacterized protein</fullName>
    </submittedName>
</protein>
<dbReference type="OrthoDB" id="10682995at2759"/>
<evidence type="ECO:0000256" key="2">
    <source>
        <dbReference type="SAM" id="Phobius"/>
    </source>
</evidence>
<keyword evidence="2" id="KW-0472">Membrane</keyword>
<evidence type="ECO:0000313" key="4">
    <source>
        <dbReference type="Proteomes" id="UP000266673"/>
    </source>
</evidence>
<accession>A0A397UVN5</accession>
<dbReference type="AlphaFoldDB" id="A0A397UVN5"/>
<sequence length="81" mass="9227">MDIFKGSQSKSEDDGNSQGIVAKNHDSLHKHMNDQTMILKFLKKLNKHMRYMSICRSLYVSIASLIFVTLSIISVFLILVP</sequence>
<keyword evidence="2" id="KW-0812">Transmembrane</keyword>
<gene>
    <name evidence="3" type="ORF">C2G38_2096518</name>
</gene>
<evidence type="ECO:0000313" key="3">
    <source>
        <dbReference type="EMBL" id="RIB14195.1"/>
    </source>
</evidence>
<comment type="caution">
    <text evidence="3">The sequence shown here is derived from an EMBL/GenBank/DDBJ whole genome shotgun (WGS) entry which is preliminary data.</text>
</comment>
<feature type="non-terminal residue" evidence="3">
    <location>
        <position position="81"/>
    </location>
</feature>
<proteinExistence type="predicted"/>
<dbReference type="Proteomes" id="UP000266673">
    <property type="component" value="Unassembled WGS sequence"/>
</dbReference>
<keyword evidence="4" id="KW-1185">Reference proteome</keyword>